<dbReference type="SUPFAM" id="SSF88659">
    <property type="entry name" value="Sigma3 and sigma4 domains of RNA polymerase sigma factors"/>
    <property type="match status" value="1"/>
</dbReference>
<dbReference type="Gene3D" id="1.10.1740.10">
    <property type="match status" value="1"/>
</dbReference>
<dbReference type="EMBL" id="SJTG01000004">
    <property type="protein sequence ID" value="TCI07639.1"/>
    <property type="molecule type" value="Genomic_DNA"/>
</dbReference>
<dbReference type="GO" id="GO:0006352">
    <property type="term" value="P:DNA-templated transcription initiation"/>
    <property type="evidence" value="ECO:0007669"/>
    <property type="project" value="InterPro"/>
</dbReference>
<feature type="domain" description="RNA polymerase sigma-70 region 2" evidence="6">
    <location>
        <begin position="16"/>
        <end position="77"/>
    </location>
</feature>
<keyword evidence="9" id="KW-1185">Reference proteome</keyword>
<dbReference type="AlphaFoldDB" id="A0A4R0YH13"/>
<reference evidence="8 9" key="1">
    <citation type="submission" date="2019-02" db="EMBL/GenBank/DDBJ databases">
        <title>Dyella amyloliquefaciens sp. nov., isolated from forest soil.</title>
        <authorList>
            <person name="Gao Z.-H."/>
            <person name="Qiu L.-H."/>
        </authorList>
    </citation>
    <scope>NUCLEOTIDE SEQUENCE [LARGE SCALE GENOMIC DNA]</scope>
    <source>
        <strain evidence="8 9">KACC 12747</strain>
    </source>
</reference>
<evidence type="ECO:0000256" key="5">
    <source>
        <dbReference type="SAM" id="MobiDB-lite"/>
    </source>
</evidence>
<keyword evidence="4" id="KW-0804">Transcription</keyword>
<dbReference type="InterPro" id="IPR013324">
    <property type="entry name" value="RNA_pol_sigma_r3/r4-like"/>
</dbReference>
<dbReference type="InterPro" id="IPR036388">
    <property type="entry name" value="WH-like_DNA-bd_sf"/>
</dbReference>
<dbReference type="RefSeq" id="WP_131152419.1">
    <property type="nucleotide sequence ID" value="NZ_SJTG01000004.1"/>
</dbReference>
<feature type="domain" description="RNA polymerase sigma factor 70 region 4 type 2" evidence="7">
    <location>
        <begin position="110"/>
        <end position="159"/>
    </location>
</feature>
<dbReference type="InterPro" id="IPR039425">
    <property type="entry name" value="RNA_pol_sigma-70-like"/>
</dbReference>
<keyword evidence="2" id="KW-0805">Transcription regulation</keyword>
<dbReference type="InterPro" id="IPR013325">
    <property type="entry name" value="RNA_pol_sigma_r2"/>
</dbReference>
<evidence type="ECO:0000256" key="3">
    <source>
        <dbReference type="ARBA" id="ARBA00023082"/>
    </source>
</evidence>
<comment type="similarity">
    <text evidence="1">Belongs to the sigma-70 factor family. ECF subfamily.</text>
</comment>
<feature type="compositionally biased region" description="Polar residues" evidence="5">
    <location>
        <begin position="175"/>
        <end position="195"/>
    </location>
</feature>
<dbReference type="Gene3D" id="1.10.10.10">
    <property type="entry name" value="Winged helix-like DNA-binding domain superfamily/Winged helix DNA-binding domain"/>
    <property type="match status" value="1"/>
</dbReference>
<evidence type="ECO:0000313" key="9">
    <source>
        <dbReference type="Proteomes" id="UP000291822"/>
    </source>
</evidence>
<dbReference type="PANTHER" id="PTHR43133">
    <property type="entry name" value="RNA POLYMERASE ECF-TYPE SIGMA FACTO"/>
    <property type="match status" value="1"/>
</dbReference>
<dbReference type="GO" id="GO:0016987">
    <property type="term" value="F:sigma factor activity"/>
    <property type="evidence" value="ECO:0007669"/>
    <property type="project" value="UniProtKB-KW"/>
</dbReference>
<dbReference type="SUPFAM" id="SSF88946">
    <property type="entry name" value="Sigma2 domain of RNA polymerase sigma factors"/>
    <property type="match status" value="1"/>
</dbReference>
<evidence type="ECO:0000313" key="8">
    <source>
        <dbReference type="EMBL" id="TCI07639.1"/>
    </source>
</evidence>
<accession>A0A4R0YH13</accession>
<name>A0A4R0YH13_9GAMM</name>
<keyword evidence="3" id="KW-0731">Sigma factor</keyword>
<protein>
    <submittedName>
        <fullName evidence="8">Sigma-70 family RNA polymerase sigma factor</fullName>
    </submittedName>
</protein>
<evidence type="ECO:0000259" key="6">
    <source>
        <dbReference type="Pfam" id="PF04542"/>
    </source>
</evidence>
<organism evidence="8 9">
    <name type="scientific">Dyella soli</name>
    <dbReference type="NCBI Taxonomy" id="522319"/>
    <lineage>
        <taxon>Bacteria</taxon>
        <taxon>Pseudomonadati</taxon>
        <taxon>Pseudomonadota</taxon>
        <taxon>Gammaproteobacteria</taxon>
        <taxon>Lysobacterales</taxon>
        <taxon>Rhodanobacteraceae</taxon>
        <taxon>Dyella</taxon>
    </lineage>
</organism>
<dbReference type="Proteomes" id="UP000291822">
    <property type="component" value="Unassembled WGS sequence"/>
</dbReference>
<evidence type="ECO:0000259" key="7">
    <source>
        <dbReference type="Pfam" id="PF08281"/>
    </source>
</evidence>
<dbReference type="InterPro" id="IPR013249">
    <property type="entry name" value="RNA_pol_sigma70_r4_t2"/>
</dbReference>
<feature type="region of interest" description="Disordered" evidence="5">
    <location>
        <begin position="170"/>
        <end position="195"/>
    </location>
</feature>
<sequence length="195" mass="22293">MDDTLDDWFIREILVHEAALTRLLQRLWLHRDDIHDLRQEVYVRVYEAAGKALPNQPKAFLFSTARHLVTDRLRRSRVVAIDAVGDLEALNVLIDELTPERRLDGRQILKQLAEAFDGLPARCREVVWMRKVQELPQKIVAEQLQITEKTVEKQVAKGIRLIADHFYGARAPEGSASSRPTPGQSESSHGQQQTD</sequence>
<gene>
    <name evidence="8" type="ORF">EZM97_23410</name>
</gene>
<evidence type="ECO:0000256" key="1">
    <source>
        <dbReference type="ARBA" id="ARBA00010641"/>
    </source>
</evidence>
<dbReference type="GO" id="GO:0003677">
    <property type="term" value="F:DNA binding"/>
    <property type="evidence" value="ECO:0007669"/>
    <property type="project" value="InterPro"/>
</dbReference>
<dbReference type="InterPro" id="IPR014284">
    <property type="entry name" value="RNA_pol_sigma-70_dom"/>
</dbReference>
<dbReference type="Pfam" id="PF04542">
    <property type="entry name" value="Sigma70_r2"/>
    <property type="match status" value="1"/>
</dbReference>
<dbReference type="NCBIfam" id="TIGR02937">
    <property type="entry name" value="sigma70-ECF"/>
    <property type="match status" value="1"/>
</dbReference>
<evidence type="ECO:0000256" key="2">
    <source>
        <dbReference type="ARBA" id="ARBA00023015"/>
    </source>
</evidence>
<dbReference type="Pfam" id="PF08281">
    <property type="entry name" value="Sigma70_r4_2"/>
    <property type="match status" value="1"/>
</dbReference>
<evidence type="ECO:0000256" key="4">
    <source>
        <dbReference type="ARBA" id="ARBA00023163"/>
    </source>
</evidence>
<comment type="caution">
    <text evidence="8">The sequence shown here is derived from an EMBL/GenBank/DDBJ whole genome shotgun (WGS) entry which is preliminary data.</text>
</comment>
<proteinExistence type="inferred from homology"/>
<dbReference type="PANTHER" id="PTHR43133:SF63">
    <property type="entry name" value="RNA POLYMERASE SIGMA FACTOR FECI-RELATED"/>
    <property type="match status" value="1"/>
</dbReference>
<dbReference type="InterPro" id="IPR007627">
    <property type="entry name" value="RNA_pol_sigma70_r2"/>
</dbReference>